<keyword evidence="3 10" id="KW-0813">Transport</keyword>
<dbReference type="PANTHER" id="PTHR34182:SF1">
    <property type="entry name" value="PROTEIN-EXPORT MEMBRANE PROTEIN SECG"/>
    <property type="match status" value="1"/>
</dbReference>
<evidence type="ECO:0000256" key="7">
    <source>
        <dbReference type="ARBA" id="ARBA00022989"/>
    </source>
</evidence>
<keyword evidence="12" id="KW-1185">Reference proteome</keyword>
<proteinExistence type="inferred from homology"/>
<keyword evidence="7 10" id="KW-1133">Transmembrane helix</keyword>
<evidence type="ECO:0000256" key="10">
    <source>
        <dbReference type="RuleBase" id="RU365087"/>
    </source>
</evidence>
<keyword evidence="5 10" id="KW-0812">Transmembrane</keyword>
<keyword evidence="9 10" id="KW-0472">Membrane</keyword>
<feature type="transmembrane region" description="Helical" evidence="10">
    <location>
        <begin position="6"/>
        <end position="25"/>
    </location>
</feature>
<name>A0A1T4MCR3_9FIRM</name>
<gene>
    <name evidence="11" type="ORF">SAMN02745110_01158</name>
</gene>
<dbReference type="InterPro" id="IPR004692">
    <property type="entry name" value="SecG"/>
</dbReference>
<dbReference type="RefSeq" id="WP_078787007.1">
    <property type="nucleotide sequence ID" value="NZ_CACZYW010000013.1"/>
</dbReference>
<organism evidence="11 12">
    <name type="scientific">Eubacterium ruminantium</name>
    <dbReference type="NCBI Taxonomy" id="42322"/>
    <lineage>
        <taxon>Bacteria</taxon>
        <taxon>Bacillati</taxon>
        <taxon>Bacillota</taxon>
        <taxon>Clostridia</taxon>
        <taxon>Eubacteriales</taxon>
        <taxon>Eubacteriaceae</taxon>
        <taxon>Eubacterium</taxon>
    </lineage>
</organism>
<evidence type="ECO:0000256" key="8">
    <source>
        <dbReference type="ARBA" id="ARBA00023010"/>
    </source>
</evidence>
<evidence type="ECO:0000256" key="5">
    <source>
        <dbReference type="ARBA" id="ARBA00022692"/>
    </source>
</evidence>
<reference evidence="11 12" key="1">
    <citation type="submission" date="2017-02" db="EMBL/GenBank/DDBJ databases">
        <authorList>
            <person name="Peterson S.W."/>
        </authorList>
    </citation>
    <scope>NUCLEOTIDE SEQUENCE [LARGE SCALE GENOMIC DNA]</scope>
    <source>
        <strain evidence="11 12">ATCC 17233</strain>
    </source>
</reference>
<dbReference type="AlphaFoldDB" id="A0A1T4MCR3"/>
<accession>A0A1T4MCR3</accession>
<dbReference type="GO" id="GO:0043952">
    <property type="term" value="P:protein transport by the Sec complex"/>
    <property type="evidence" value="ECO:0007669"/>
    <property type="project" value="TreeGrafter"/>
</dbReference>
<sequence length="81" mass="8783">MEAVRTAVTIAFIVISIVLIIVVLMQEGKENGLSGALTGSSDSYWAKNKGRSKDSVIKKVTVCLAVLFFVLAILIRSKWLA</sequence>
<dbReference type="Proteomes" id="UP000189857">
    <property type="component" value="Unassembled WGS sequence"/>
</dbReference>
<keyword evidence="8 10" id="KW-0811">Translocation</keyword>
<comment type="subcellular location">
    <subcellularLocation>
        <location evidence="1 10">Cell membrane</location>
        <topology evidence="1 10">Multi-pass membrane protein</topology>
    </subcellularLocation>
</comment>
<comment type="similarity">
    <text evidence="2 10">Belongs to the SecG family.</text>
</comment>
<evidence type="ECO:0000256" key="1">
    <source>
        <dbReference type="ARBA" id="ARBA00004651"/>
    </source>
</evidence>
<comment type="function">
    <text evidence="10">Involved in protein export. Participates in an early event of protein translocation.</text>
</comment>
<keyword evidence="4 10" id="KW-1003">Cell membrane</keyword>
<dbReference type="EMBL" id="FUXA01000007">
    <property type="protein sequence ID" value="SJZ64712.1"/>
    <property type="molecule type" value="Genomic_DNA"/>
</dbReference>
<dbReference type="Pfam" id="PF03840">
    <property type="entry name" value="SecG"/>
    <property type="match status" value="1"/>
</dbReference>
<dbReference type="NCBIfam" id="TIGR00810">
    <property type="entry name" value="secG"/>
    <property type="match status" value="1"/>
</dbReference>
<evidence type="ECO:0000313" key="12">
    <source>
        <dbReference type="Proteomes" id="UP000189857"/>
    </source>
</evidence>
<protein>
    <recommendedName>
        <fullName evidence="10">Protein-export membrane protein SecG</fullName>
    </recommendedName>
</protein>
<evidence type="ECO:0000256" key="2">
    <source>
        <dbReference type="ARBA" id="ARBA00008445"/>
    </source>
</evidence>
<evidence type="ECO:0000313" key="11">
    <source>
        <dbReference type="EMBL" id="SJZ64712.1"/>
    </source>
</evidence>
<evidence type="ECO:0000256" key="6">
    <source>
        <dbReference type="ARBA" id="ARBA00022927"/>
    </source>
</evidence>
<keyword evidence="6 10" id="KW-0653">Protein transport</keyword>
<dbReference type="GO" id="GO:0009306">
    <property type="term" value="P:protein secretion"/>
    <property type="evidence" value="ECO:0007669"/>
    <property type="project" value="UniProtKB-UniRule"/>
</dbReference>
<evidence type="ECO:0000256" key="9">
    <source>
        <dbReference type="ARBA" id="ARBA00023136"/>
    </source>
</evidence>
<evidence type="ECO:0000256" key="4">
    <source>
        <dbReference type="ARBA" id="ARBA00022475"/>
    </source>
</evidence>
<feature type="transmembrane region" description="Helical" evidence="10">
    <location>
        <begin position="56"/>
        <end position="75"/>
    </location>
</feature>
<dbReference type="OrthoDB" id="1708246at2"/>
<evidence type="ECO:0000256" key="3">
    <source>
        <dbReference type="ARBA" id="ARBA00022448"/>
    </source>
</evidence>
<dbReference type="PRINTS" id="PR01651">
    <property type="entry name" value="SECGEXPORT"/>
</dbReference>
<dbReference type="GO" id="GO:0015450">
    <property type="term" value="F:protein-transporting ATPase activity"/>
    <property type="evidence" value="ECO:0007669"/>
    <property type="project" value="UniProtKB-UniRule"/>
</dbReference>
<dbReference type="GO" id="GO:0065002">
    <property type="term" value="P:intracellular protein transmembrane transport"/>
    <property type="evidence" value="ECO:0007669"/>
    <property type="project" value="TreeGrafter"/>
</dbReference>
<dbReference type="PANTHER" id="PTHR34182">
    <property type="entry name" value="PROTEIN-EXPORT MEMBRANE PROTEIN SECG"/>
    <property type="match status" value="1"/>
</dbReference>
<dbReference type="GO" id="GO:0005886">
    <property type="term" value="C:plasma membrane"/>
    <property type="evidence" value="ECO:0007669"/>
    <property type="project" value="UniProtKB-SubCell"/>
</dbReference>